<gene>
    <name evidence="2" type="ORF">HNR50_002536</name>
</gene>
<reference evidence="2 3" key="1">
    <citation type="submission" date="2020-08" db="EMBL/GenBank/DDBJ databases">
        <title>Genomic Encyclopedia of Type Strains, Phase IV (KMG-IV): sequencing the most valuable type-strain genomes for metagenomic binning, comparative biology and taxonomic classification.</title>
        <authorList>
            <person name="Goeker M."/>
        </authorList>
    </citation>
    <scope>NUCLEOTIDE SEQUENCE [LARGE SCALE GENOMIC DNA]</scope>
    <source>
        <strain evidence="2 3">DSM 2461</strain>
    </source>
</reference>
<proteinExistence type="predicted"/>
<evidence type="ECO:0000313" key="2">
    <source>
        <dbReference type="EMBL" id="MBB6480863.1"/>
    </source>
</evidence>
<dbReference type="EMBL" id="JACHGJ010000004">
    <property type="protein sequence ID" value="MBB6480863.1"/>
    <property type="molecule type" value="Genomic_DNA"/>
</dbReference>
<comment type="caution">
    <text evidence="2">The sequence shown here is derived from an EMBL/GenBank/DDBJ whole genome shotgun (WGS) entry which is preliminary data.</text>
</comment>
<dbReference type="Gene3D" id="3.40.630.30">
    <property type="match status" value="1"/>
</dbReference>
<name>A0A841RAC8_9SPIO</name>
<evidence type="ECO:0000259" key="1">
    <source>
        <dbReference type="PROSITE" id="PS51186"/>
    </source>
</evidence>
<dbReference type="NCBIfam" id="NF040504">
    <property type="entry name" value="resist_ArsN1b"/>
    <property type="match status" value="1"/>
</dbReference>
<dbReference type="Proteomes" id="UP000587760">
    <property type="component" value="Unassembled WGS sequence"/>
</dbReference>
<sequence>MNIRSVELTDARSICGIYNYYVTDTVITFEEETVSEEEMAGRIEKITSTHPWFVLEEDGNVIAYAYASPWRVRSAYRFSAELTVYVHRDWTGRGVGSKIYNHLIKNMEERGFHCLYGVIALPNDGSSGLHEKSGFTKCGHFHEVGFKFGRWIDVGYWEKIISV</sequence>
<dbReference type="InterPro" id="IPR016181">
    <property type="entry name" value="Acyl_CoA_acyltransferase"/>
</dbReference>
<accession>A0A841RAC8</accession>
<evidence type="ECO:0000313" key="3">
    <source>
        <dbReference type="Proteomes" id="UP000587760"/>
    </source>
</evidence>
<dbReference type="InterPro" id="IPR000182">
    <property type="entry name" value="GNAT_dom"/>
</dbReference>
<dbReference type="GO" id="GO:0102971">
    <property type="term" value="F:phosphinothricin N-acetyltransferase activity"/>
    <property type="evidence" value="ECO:0007669"/>
    <property type="project" value="UniProtKB-EC"/>
</dbReference>
<dbReference type="EC" id="2.3.1.183" evidence="2"/>
<dbReference type="PROSITE" id="PS51186">
    <property type="entry name" value="GNAT"/>
    <property type="match status" value="1"/>
</dbReference>
<dbReference type="PANTHER" id="PTHR43072">
    <property type="entry name" value="N-ACETYLTRANSFERASE"/>
    <property type="match status" value="1"/>
</dbReference>
<feature type="domain" description="N-acetyltransferase" evidence="1">
    <location>
        <begin position="1"/>
        <end position="161"/>
    </location>
</feature>
<organism evidence="2 3">
    <name type="scientific">Spirochaeta isovalerica</name>
    <dbReference type="NCBI Taxonomy" id="150"/>
    <lineage>
        <taxon>Bacteria</taxon>
        <taxon>Pseudomonadati</taxon>
        <taxon>Spirochaetota</taxon>
        <taxon>Spirochaetia</taxon>
        <taxon>Spirochaetales</taxon>
        <taxon>Spirochaetaceae</taxon>
        <taxon>Spirochaeta</taxon>
    </lineage>
</organism>
<keyword evidence="3" id="KW-1185">Reference proteome</keyword>
<dbReference type="Pfam" id="PF13420">
    <property type="entry name" value="Acetyltransf_4"/>
    <property type="match status" value="1"/>
</dbReference>
<protein>
    <submittedName>
        <fullName evidence="2">Phosphinothricin acetyltransferase</fullName>
        <ecNumber evidence="2">2.3.1.183</ecNumber>
    </submittedName>
</protein>
<keyword evidence="2" id="KW-0808">Transferase</keyword>
<dbReference type="RefSeq" id="WP_184747119.1">
    <property type="nucleotide sequence ID" value="NZ_JACHGJ010000004.1"/>
</dbReference>
<dbReference type="SUPFAM" id="SSF55729">
    <property type="entry name" value="Acyl-CoA N-acyltransferases (Nat)"/>
    <property type="match status" value="1"/>
</dbReference>
<dbReference type="CDD" id="cd04301">
    <property type="entry name" value="NAT_SF"/>
    <property type="match status" value="1"/>
</dbReference>
<dbReference type="AlphaFoldDB" id="A0A841RAC8"/>
<keyword evidence="2" id="KW-0012">Acyltransferase</keyword>
<dbReference type="PANTHER" id="PTHR43072:SF8">
    <property type="entry name" value="ACYLTRANSFERASE FABY-RELATED"/>
    <property type="match status" value="1"/>
</dbReference>